<dbReference type="AlphaFoldDB" id="A0A1E5H8P0"/>
<dbReference type="Proteomes" id="UP000094469">
    <property type="component" value="Unassembled WGS sequence"/>
</dbReference>
<feature type="transmembrane region" description="Helical" evidence="1">
    <location>
        <begin position="81"/>
        <end position="101"/>
    </location>
</feature>
<evidence type="ECO:0000313" key="3">
    <source>
        <dbReference type="Proteomes" id="UP000094469"/>
    </source>
</evidence>
<feature type="transmembrane region" description="Helical" evidence="1">
    <location>
        <begin position="134"/>
        <end position="153"/>
    </location>
</feature>
<sequence>MKKITMFLKENVFTLALSIILPVGIIGVAYYQQGIYFGSETTLLASDAFAQFSNFYASFNNMLQGKQSIFYTWNGSLGLNYWSLAAYYLNGLFTPIVGLFHNSQIPDAMYCITLLKFGAMGGTFWIYSNQTFKLSKWITVGLSVCFALMSYTVSYSPMIMWLDAMVYLPLIILGINRLMDQRKIGLLFVSYLLLFLSNFYMAFMVGIFSFLYYSARFLIEWQRYKKSLILYLSVSFLAGGASMVTILPTIFDLMSNGESLTQITQLLTPDTGLWDIIIKNMNGVYDTSKYEAAPFVYVGLLPLLFCTFYFLTKKIPLKNKLINGFIGLFLMISIYIQPLNLFWHGLHSPNMFLFRFSFLLSFFVLMLAGFGLEKFEKEDLHTLINAGIALIILFIVAVVASNKKRYSYINGESLIYTILFLLLYMIVFIALKKNKKNQLMLYVGILLIITCELFLNTGKILEGVRNDWNYPKRELYSQYYQDISSLVDQMQKENDLFYRMANLNPVSQNESFNYGYSGVTMFSSIRNRNSASYLNDLGFRSTGSNLYIDYQNNTLLMDTLLGIKYNLSKDNPMKYGFKKERSQGAYTLYKNSNTLPLAIRTSKEIYKSGQNKSQEDLLNYLAGTNEKLFYFKQPKEVNTENLITEYDGDVVYYSEERPASDKSITWSLEVPAHSQAYISLLAEDSSMMRDAVVDVEVNGVVRTADMPRAGQYFNVGYYEESTNVTIKASFRGVPVVKLIRPDGLILDTKAFDKLMEPLKEKGADFKVEGRKAFGSFEVSMKEETLLTTIPYDKGWKAYIDGKETKINSFNKAFLAIEVPKGKHKVEFIFLPQGFRIGSCLFVFCISVFLVLYWREYKILKAKMKDERTIK</sequence>
<protein>
    <submittedName>
        <fullName evidence="2">Copper ABC transporter permease</fullName>
    </submittedName>
</protein>
<feature type="transmembrane region" description="Helical" evidence="1">
    <location>
        <begin position="108"/>
        <end position="128"/>
    </location>
</feature>
<evidence type="ECO:0000256" key="1">
    <source>
        <dbReference type="SAM" id="Phobius"/>
    </source>
</evidence>
<evidence type="ECO:0000313" key="2">
    <source>
        <dbReference type="EMBL" id="OEG21303.1"/>
    </source>
</evidence>
<proteinExistence type="predicted"/>
<dbReference type="PANTHER" id="PTHR38454">
    <property type="entry name" value="INTEGRAL MEMBRANE PROTEIN-RELATED"/>
    <property type="match status" value="1"/>
</dbReference>
<feature type="transmembrane region" description="Helical" evidence="1">
    <location>
        <begin position="12"/>
        <end position="31"/>
    </location>
</feature>
<organism evidence="2 3">
    <name type="scientific">Enterococcus ureilyticus</name>
    <dbReference type="NCBI Taxonomy" id="1131292"/>
    <lineage>
        <taxon>Bacteria</taxon>
        <taxon>Bacillati</taxon>
        <taxon>Bacillota</taxon>
        <taxon>Bacilli</taxon>
        <taxon>Lactobacillales</taxon>
        <taxon>Enterococcaceae</taxon>
        <taxon>Enterococcus</taxon>
    </lineage>
</organism>
<dbReference type="PANTHER" id="PTHR38454:SF1">
    <property type="entry name" value="INTEGRAL MEMBRANE PROTEIN"/>
    <property type="match status" value="1"/>
</dbReference>
<dbReference type="EMBL" id="MIKC01000040">
    <property type="protein sequence ID" value="OEG21303.1"/>
    <property type="molecule type" value="Genomic_DNA"/>
</dbReference>
<feature type="transmembrane region" description="Helical" evidence="1">
    <location>
        <begin position="438"/>
        <end position="455"/>
    </location>
</feature>
<comment type="caution">
    <text evidence="2">The sequence shown here is derived from an EMBL/GenBank/DDBJ whole genome shotgun (WGS) entry which is preliminary data.</text>
</comment>
<keyword evidence="1" id="KW-0472">Membrane</keyword>
<keyword evidence="1" id="KW-0812">Transmembrane</keyword>
<keyword evidence="1" id="KW-1133">Transmembrane helix</keyword>
<keyword evidence="3" id="KW-1185">Reference proteome</keyword>
<feature type="transmembrane region" description="Helical" evidence="1">
    <location>
        <begin position="292"/>
        <end position="312"/>
    </location>
</feature>
<feature type="transmembrane region" description="Helical" evidence="1">
    <location>
        <begin position="352"/>
        <end position="370"/>
    </location>
</feature>
<dbReference type="Pfam" id="PF09586">
    <property type="entry name" value="YfhO"/>
    <property type="match status" value="1"/>
</dbReference>
<dbReference type="STRING" id="1131292.BCR24_07500"/>
<reference evidence="3" key="1">
    <citation type="submission" date="2016-09" db="EMBL/GenBank/DDBJ databases">
        <authorList>
            <person name="Gulvik C.A."/>
        </authorList>
    </citation>
    <scope>NUCLEOTIDE SEQUENCE [LARGE SCALE GENOMIC DNA]</scope>
    <source>
        <strain evidence="3">LMG 26676</strain>
    </source>
</reference>
<feature type="transmembrane region" description="Helical" evidence="1">
    <location>
        <begin position="413"/>
        <end position="431"/>
    </location>
</feature>
<accession>A0A1E5H8P0</accession>
<feature type="transmembrane region" description="Helical" evidence="1">
    <location>
        <begin position="833"/>
        <end position="853"/>
    </location>
</feature>
<gene>
    <name evidence="2" type="ORF">BCR24_07500</name>
</gene>
<feature type="transmembrane region" description="Helical" evidence="1">
    <location>
        <begin position="227"/>
        <end position="251"/>
    </location>
</feature>
<dbReference type="OrthoDB" id="9815466at2"/>
<dbReference type="InterPro" id="IPR018580">
    <property type="entry name" value="Uncharacterised_YfhO"/>
</dbReference>
<feature type="transmembrane region" description="Helical" evidence="1">
    <location>
        <begin position="382"/>
        <end position="401"/>
    </location>
</feature>
<name>A0A1E5H8P0_9ENTE</name>
<dbReference type="RefSeq" id="WP_069641099.1">
    <property type="nucleotide sequence ID" value="NZ_JAFBEZ010000001.1"/>
</dbReference>
<feature type="transmembrane region" description="Helical" evidence="1">
    <location>
        <begin position="191"/>
        <end position="215"/>
    </location>
</feature>
<feature type="transmembrane region" description="Helical" evidence="1">
    <location>
        <begin position="324"/>
        <end position="346"/>
    </location>
</feature>